<feature type="compositionally biased region" description="Pro residues" evidence="1">
    <location>
        <begin position="64"/>
        <end position="76"/>
    </location>
</feature>
<protein>
    <submittedName>
        <fullName evidence="2">Uncharacterized protein</fullName>
    </submittedName>
</protein>
<feature type="region of interest" description="Disordered" evidence="1">
    <location>
        <begin position="50"/>
        <end position="87"/>
    </location>
</feature>
<reference evidence="2" key="1">
    <citation type="submission" date="2014-09" db="EMBL/GenBank/DDBJ databases">
        <authorList>
            <person name="Magalhaes I.L.F."/>
            <person name="Oliveira U."/>
            <person name="Santos F.R."/>
            <person name="Vidigal T.H.D.A."/>
            <person name="Brescovit A.D."/>
            <person name="Santos A.J."/>
        </authorList>
    </citation>
    <scope>NUCLEOTIDE SEQUENCE</scope>
    <source>
        <tissue evidence="2">Shoot tissue taken approximately 20 cm above the soil surface</tissue>
    </source>
</reference>
<evidence type="ECO:0000256" key="1">
    <source>
        <dbReference type="SAM" id="MobiDB-lite"/>
    </source>
</evidence>
<name>A0A0A9BTU9_ARUDO</name>
<organism evidence="2">
    <name type="scientific">Arundo donax</name>
    <name type="common">Giant reed</name>
    <name type="synonym">Donax arundinaceus</name>
    <dbReference type="NCBI Taxonomy" id="35708"/>
    <lineage>
        <taxon>Eukaryota</taxon>
        <taxon>Viridiplantae</taxon>
        <taxon>Streptophyta</taxon>
        <taxon>Embryophyta</taxon>
        <taxon>Tracheophyta</taxon>
        <taxon>Spermatophyta</taxon>
        <taxon>Magnoliopsida</taxon>
        <taxon>Liliopsida</taxon>
        <taxon>Poales</taxon>
        <taxon>Poaceae</taxon>
        <taxon>PACMAD clade</taxon>
        <taxon>Arundinoideae</taxon>
        <taxon>Arundineae</taxon>
        <taxon>Arundo</taxon>
    </lineage>
</organism>
<evidence type="ECO:0000313" key="2">
    <source>
        <dbReference type="EMBL" id="JAD62687.1"/>
    </source>
</evidence>
<reference evidence="2" key="2">
    <citation type="journal article" date="2015" name="Data Brief">
        <title>Shoot transcriptome of the giant reed, Arundo donax.</title>
        <authorList>
            <person name="Barrero R.A."/>
            <person name="Guerrero F.D."/>
            <person name="Moolhuijzen P."/>
            <person name="Goolsby J.A."/>
            <person name="Tidwell J."/>
            <person name="Bellgard S.E."/>
            <person name="Bellgard M.I."/>
        </authorList>
    </citation>
    <scope>NUCLEOTIDE SEQUENCE</scope>
    <source>
        <tissue evidence="2">Shoot tissue taken approximately 20 cm above the soil surface</tissue>
    </source>
</reference>
<proteinExistence type="predicted"/>
<accession>A0A0A9BTU9</accession>
<dbReference type="EMBL" id="GBRH01235208">
    <property type="protein sequence ID" value="JAD62687.1"/>
    <property type="molecule type" value="Transcribed_RNA"/>
</dbReference>
<sequence length="138" mass="14881">MWRRQGCEMWIVEAAAESRGEESRGGRCVGVAASFGGGHGAGAIADGGNIGSYRGRARRLPRRAAPPPYQHPPPPRGRGSSTLRAASPPPAHGLCFCWHYGGVPHRRSSYAAVVWWARDADEASTAWLLLLMKSFPQC</sequence>
<dbReference type="AlphaFoldDB" id="A0A0A9BTU9"/>